<feature type="compositionally biased region" description="Basic and acidic residues" evidence="7">
    <location>
        <begin position="681"/>
        <end position="691"/>
    </location>
</feature>
<evidence type="ECO:0000256" key="1">
    <source>
        <dbReference type="ARBA" id="ARBA00004123"/>
    </source>
</evidence>
<dbReference type="PANTHER" id="PTHR31001">
    <property type="entry name" value="UNCHARACTERIZED TRANSCRIPTIONAL REGULATORY PROTEIN"/>
    <property type="match status" value="1"/>
</dbReference>
<evidence type="ECO:0000259" key="8">
    <source>
        <dbReference type="PROSITE" id="PS50048"/>
    </source>
</evidence>
<sequence length="705" mass="78402">MFLSEKRPIKRPRVSLSCIACRRRKVRCTREQPACANCIRTKETCVYSATSRDDNASQIPQVPPPQERNSGASEPRTQDLTWSHWVSEETDMAINLSEEPAPYAAATTTKPRSRRELNASSSLALPSTLSVNPSPALSSNLTISVYDRALVRDTSAKLSGDLLPERALMLTLVGWVQEALSDDFFDDNRNTDPDLPPSYISSMGMFNLLQSLPTKAVSDALLKVFLFAVWPLSPLVHCPSLQADYDEFWEWCRNSDTAVPPGKVRDDPTFLCLLFAILYCGASAAPEASWMGASLQDVQKETTVNNLRSAYETSISLCHHLDHPTLNSLVSTLLTSPFLYGCKPMYELISVSMTLRLAQSMGLHREDTWSALSPVDRDIRRRIWWHIVRLDLQSSISTGLPPCCGSEALDAVDMMASASVKDISDPSVRSSSPDPMGSKPSIALIFAVGCSETARLQSRTVTRLQSGRILIQNELRGLVTAARRQQQKIDTLIASIPSQGIPERGLIPSRLANASPSTHPSLYNDDATQPTVLSAWTRIMLTLLKFDMAILLQKPFLPPPDRSNPQSCKAWTSMAQLCVSYLRIILPIYQSSAFSPYTWFCRSYHGPLQCVFLTLIYLDCFRDSKETTARYFVDEIMEHIVSHYQGVHSSTARNTPDSQSPSKTQLPLAIQVLVDLHNRLDSPSEPDDHSQTKPSSPTLTLYHHP</sequence>
<dbReference type="GO" id="GO:0000981">
    <property type="term" value="F:DNA-binding transcription factor activity, RNA polymerase II-specific"/>
    <property type="evidence" value="ECO:0007669"/>
    <property type="project" value="InterPro"/>
</dbReference>
<evidence type="ECO:0000256" key="3">
    <source>
        <dbReference type="ARBA" id="ARBA00023015"/>
    </source>
</evidence>
<dbReference type="PROSITE" id="PS50048">
    <property type="entry name" value="ZN2_CY6_FUNGAL_2"/>
    <property type="match status" value="1"/>
</dbReference>
<dbReference type="STRING" id="1450535.A0A317X7H1"/>
<evidence type="ECO:0000256" key="7">
    <source>
        <dbReference type="SAM" id="MobiDB-lite"/>
    </source>
</evidence>
<evidence type="ECO:0000256" key="6">
    <source>
        <dbReference type="ARBA" id="ARBA00023242"/>
    </source>
</evidence>
<dbReference type="SMART" id="SM00906">
    <property type="entry name" value="Fungal_trans"/>
    <property type="match status" value="1"/>
</dbReference>
<dbReference type="InterPro" id="IPR036864">
    <property type="entry name" value="Zn2-C6_fun-type_DNA-bd_sf"/>
</dbReference>
<evidence type="ECO:0000256" key="4">
    <source>
        <dbReference type="ARBA" id="ARBA00023125"/>
    </source>
</evidence>
<feature type="region of interest" description="Disordered" evidence="7">
    <location>
        <begin position="96"/>
        <end position="119"/>
    </location>
</feature>
<accession>A0A317X7H1</accession>
<dbReference type="CDD" id="cd00067">
    <property type="entry name" value="GAL4"/>
    <property type="match status" value="1"/>
</dbReference>
<keyword evidence="6" id="KW-0539">Nucleus</keyword>
<dbReference type="Gene3D" id="4.10.240.10">
    <property type="entry name" value="Zn(2)-C6 fungal-type DNA-binding domain"/>
    <property type="match status" value="1"/>
</dbReference>
<dbReference type="InterPro" id="IPR007219">
    <property type="entry name" value="XnlR_reg_dom"/>
</dbReference>
<evidence type="ECO:0000313" key="9">
    <source>
        <dbReference type="EMBL" id="PWY94566.1"/>
    </source>
</evidence>
<dbReference type="PANTHER" id="PTHR31001:SF40">
    <property type="entry name" value="ZN(II)2CYS6 TRANSCRIPTION FACTOR (EUROFUNG)"/>
    <property type="match status" value="1"/>
</dbReference>
<comment type="subcellular location">
    <subcellularLocation>
        <location evidence="1">Nucleus</location>
    </subcellularLocation>
</comment>
<comment type="caution">
    <text evidence="9">The sequence shown here is derived from an EMBL/GenBank/DDBJ whole genome shotgun (WGS) entry which is preliminary data.</text>
</comment>
<keyword evidence="3" id="KW-0805">Transcription regulation</keyword>
<keyword evidence="5" id="KW-0804">Transcription</keyword>
<dbReference type="Proteomes" id="UP000246702">
    <property type="component" value="Unassembled WGS sequence"/>
</dbReference>
<dbReference type="RefSeq" id="XP_025471327.1">
    <property type="nucleotide sequence ID" value="XM_025614341.1"/>
</dbReference>
<dbReference type="SMART" id="SM00066">
    <property type="entry name" value="GAL4"/>
    <property type="match status" value="1"/>
</dbReference>
<evidence type="ECO:0000313" key="10">
    <source>
        <dbReference type="Proteomes" id="UP000246702"/>
    </source>
</evidence>
<dbReference type="GeneID" id="37116484"/>
<dbReference type="GO" id="GO:0006351">
    <property type="term" value="P:DNA-templated transcription"/>
    <property type="evidence" value="ECO:0007669"/>
    <property type="project" value="InterPro"/>
</dbReference>
<feature type="region of interest" description="Disordered" evidence="7">
    <location>
        <begin position="681"/>
        <end position="705"/>
    </location>
</feature>
<gene>
    <name evidence="9" type="ORF">BO94DRAFT_563173</name>
</gene>
<dbReference type="PROSITE" id="PS00463">
    <property type="entry name" value="ZN2_CY6_FUNGAL_1"/>
    <property type="match status" value="1"/>
</dbReference>
<dbReference type="GO" id="GO:0008270">
    <property type="term" value="F:zinc ion binding"/>
    <property type="evidence" value="ECO:0007669"/>
    <property type="project" value="InterPro"/>
</dbReference>
<keyword evidence="10" id="KW-1185">Reference proteome</keyword>
<dbReference type="Pfam" id="PF00172">
    <property type="entry name" value="Zn_clus"/>
    <property type="match status" value="1"/>
</dbReference>
<dbReference type="GO" id="GO:0009893">
    <property type="term" value="P:positive regulation of metabolic process"/>
    <property type="evidence" value="ECO:0007669"/>
    <property type="project" value="UniProtKB-ARBA"/>
</dbReference>
<dbReference type="InterPro" id="IPR001138">
    <property type="entry name" value="Zn2Cys6_DnaBD"/>
</dbReference>
<organism evidence="9 10">
    <name type="scientific">Aspergillus sclerotioniger CBS 115572</name>
    <dbReference type="NCBI Taxonomy" id="1450535"/>
    <lineage>
        <taxon>Eukaryota</taxon>
        <taxon>Fungi</taxon>
        <taxon>Dikarya</taxon>
        <taxon>Ascomycota</taxon>
        <taxon>Pezizomycotina</taxon>
        <taxon>Eurotiomycetes</taxon>
        <taxon>Eurotiomycetidae</taxon>
        <taxon>Eurotiales</taxon>
        <taxon>Aspergillaceae</taxon>
        <taxon>Aspergillus</taxon>
        <taxon>Aspergillus subgen. Circumdati</taxon>
    </lineage>
</organism>
<dbReference type="SUPFAM" id="SSF57701">
    <property type="entry name" value="Zn2/Cys6 DNA-binding domain"/>
    <property type="match status" value="1"/>
</dbReference>
<protein>
    <recommendedName>
        <fullName evidence="8">Zn(2)-C6 fungal-type domain-containing protein</fullName>
    </recommendedName>
</protein>
<dbReference type="EMBL" id="MSFK01000004">
    <property type="protein sequence ID" value="PWY94566.1"/>
    <property type="molecule type" value="Genomic_DNA"/>
</dbReference>
<feature type="region of interest" description="Disordered" evidence="7">
    <location>
        <begin position="51"/>
        <end position="80"/>
    </location>
</feature>
<reference evidence="9 10" key="1">
    <citation type="submission" date="2016-12" db="EMBL/GenBank/DDBJ databases">
        <title>The genomes of Aspergillus section Nigri reveals drivers in fungal speciation.</title>
        <authorList>
            <consortium name="DOE Joint Genome Institute"/>
            <person name="Vesth T.C."/>
            <person name="Nybo J."/>
            <person name="Theobald S."/>
            <person name="Brandl J."/>
            <person name="Frisvad J.C."/>
            <person name="Nielsen K.F."/>
            <person name="Lyhne E.K."/>
            <person name="Kogle M.E."/>
            <person name="Kuo A."/>
            <person name="Riley R."/>
            <person name="Clum A."/>
            <person name="Nolan M."/>
            <person name="Lipzen A."/>
            <person name="Salamov A."/>
            <person name="Henrissat B."/>
            <person name="Wiebenga A."/>
            <person name="De Vries R.P."/>
            <person name="Grigoriev I.V."/>
            <person name="Mortensen U.H."/>
            <person name="Andersen M.R."/>
            <person name="Baker S.E."/>
        </authorList>
    </citation>
    <scope>NUCLEOTIDE SEQUENCE [LARGE SCALE GENOMIC DNA]</scope>
    <source>
        <strain evidence="9 10">CBS 115572</strain>
    </source>
</reference>
<dbReference type="GO" id="GO:0005634">
    <property type="term" value="C:nucleus"/>
    <property type="evidence" value="ECO:0007669"/>
    <property type="project" value="UniProtKB-SubCell"/>
</dbReference>
<proteinExistence type="predicted"/>
<dbReference type="Pfam" id="PF04082">
    <property type="entry name" value="Fungal_trans"/>
    <property type="match status" value="1"/>
</dbReference>
<keyword evidence="4" id="KW-0238">DNA-binding</keyword>
<name>A0A317X7H1_9EURO</name>
<dbReference type="InterPro" id="IPR050613">
    <property type="entry name" value="Sec_Metabolite_Reg"/>
</dbReference>
<dbReference type="OrthoDB" id="3989227at2759"/>
<keyword evidence="2" id="KW-0479">Metal-binding</keyword>
<evidence type="ECO:0000256" key="5">
    <source>
        <dbReference type="ARBA" id="ARBA00023163"/>
    </source>
</evidence>
<dbReference type="CDD" id="cd12148">
    <property type="entry name" value="fungal_TF_MHR"/>
    <property type="match status" value="1"/>
</dbReference>
<evidence type="ECO:0000256" key="2">
    <source>
        <dbReference type="ARBA" id="ARBA00022723"/>
    </source>
</evidence>
<feature type="domain" description="Zn(2)-C6 fungal-type" evidence="8">
    <location>
        <begin position="17"/>
        <end position="47"/>
    </location>
</feature>
<dbReference type="GO" id="GO:0003677">
    <property type="term" value="F:DNA binding"/>
    <property type="evidence" value="ECO:0007669"/>
    <property type="project" value="UniProtKB-KW"/>
</dbReference>
<dbReference type="AlphaFoldDB" id="A0A317X7H1"/>